<dbReference type="EMBL" id="SHOA02000001">
    <property type="protein sequence ID" value="TDH72907.1"/>
    <property type="molecule type" value="Genomic_DNA"/>
</dbReference>
<dbReference type="KEGG" id="blac:94352029"/>
<name>A0A976IJH5_BRELC</name>
<evidence type="ECO:0000313" key="2">
    <source>
        <dbReference type="Proteomes" id="UP000294530"/>
    </source>
</evidence>
<proteinExistence type="predicted"/>
<dbReference type="AlphaFoldDB" id="A0A976IJH5"/>
<gene>
    <name evidence="1" type="ORF">CCR75_008304</name>
</gene>
<dbReference type="GeneID" id="94352029"/>
<dbReference type="Proteomes" id="UP000294530">
    <property type="component" value="Unassembled WGS sequence"/>
</dbReference>
<organism evidence="1 2">
    <name type="scientific">Bremia lactucae</name>
    <name type="common">Lettuce downy mildew</name>
    <dbReference type="NCBI Taxonomy" id="4779"/>
    <lineage>
        <taxon>Eukaryota</taxon>
        <taxon>Sar</taxon>
        <taxon>Stramenopiles</taxon>
        <taxon>Oomycota</taxon>
        <taxon>Peronosporomycetes</taxon>
        <taxon>Peronosporales</taxon>
        <taxon>Peronosporaceae</taxon>
        <taxon>Bremia</taxon>
    </lineage>
</organism>
<reference evidence="1 2" key="1">
    <citation type="journal article" date="2021" name="Genome Biol.">
        <title>AFLAP: assembly-free linkage analysis pipeline using k-mers from genome sequencing data.</title>
        <authorList>
            <person name="Fletcher K."/>
            <person name="Zhang L."/>
            <person name="Gil J."/>
            <person name="Han R."/>
            <person name="Cavanaugh K."/>
            <person name="Michelmore R."/>
        </authorList>
    </citation>
    <scope>NUCLEOTIDE SEQUENCE [LARGE SCALE GENOMIC DNA]</scope>
    <source>
        <strain evidence="1 2">SF5</strain>
    </source>
</reference>
<comment type="caution">
    <text evidence="1">The sequence shown here is derived from an EMBL/GenBank/DDBJ whole genome shotgun (WGS) entry which is preliminary data.</text>
</comment>
<dbReference type="RefSeq" id="XP_067822406.1">
    <property type="nucleotide sequence ID" value="XM_067966358.1"/>
</dbReference>
<accession>A0A976IJH5</accession>
<sequence>MKGNDKMMSSTSAGFSYLRRRNNKVLSGPHALVEKNDLLAIDHSENCQLNLTYQAQGELLNEV</sequence>
<protein>
    <submittedName>
        <fullName evidence="1">Uncharacterized protein</fullName>
    </submittedName>
</protein>
<keyword evidence="2" id="KW-1185">Reference proteome</keyword>
<evidence type="ECO:0000313" key="1">
    <source>
        <dbReference type="EMBL" id="TDH72907.1"/>
    </source>
</evidence>